<dbReference type="InterPro" id="IPR007220">
    <property type="entry name" value="ORC2"/>
</dbReference>
<dbReference type="RefSeq" id="XP_056064744.1">
    <property type="nucleotide sequence ID" value="XM_056208769.1"/>
</dbReference>
<evidence type="ECO:0000313" key="5">
    <source>
        <dbReference type="Proteomes" id="UP000232875"/>
    </source>
</evidence>
<accession>A0A2N1J804</accession>
<dbReference type="EMBL" id="KZ454994">
    <property type="protein sequence ID" value="PKI82663.1"/>
    <property type="molecule type" value="Genomic_DNA"/>
</dbReference>
<comment type="function">
    <text evidence="1">Component of the origin recognition complex (ORC) that binds origins of replication. DNA-binding is ATP-dependent. ORC is required to assemble the pre-replication complex necessary to initiate DNA replication.</text>
</comment>
<evidence type="ECO:0000256" key="1">
    <source>
        <dbReference type="RuleBase" id="RU368084"/>
    </source>
</evidence>
<sequence length="499" mass="53764">MLGKRTERASSSPRTLQEDEEGGTGEGSTKRTQTRAFEAMSFVRPTSSDAWFLSNSHRRNFASRKLGRDLLRGTSGTKISQVLGPLDISQLPRIAQASKQDGTPDPPARTLHSHLASQLHLRPDRIDMMLAQLLTGFNIMLYGIGDRMRVLHHLVESGAKKHAGAAVLVQGAAGRALNVDRLLDAIEKALRIHIPTIPPFRQSAEHAVVRLSRVLQRADRIAQFLEHTARHPRAEHPQRLFLALLAFDSPLYHTTRLHTLLHALARCPHIHIVASVSHVHAGLLLDGAAGAFSHGISGHAEHYTAHARDVRAPWLWHNVTTFIPPISEMLHSRGATMTSSASLSSQLAGLATLRLPPALDLAARGARGRAPGTSGPIPIISIAAALQVLNTITARARTLFAQLAVLQLGAAEGAAPDAEPANAPRTAYAELVRGALQEFTVSSDDGVKQLLGEMVDHGLVMAWRGTATVHSSHAIAAGDELSIPLRVAALEEVLTEMDP</sequence>
<keyword evidence="5" id="KW-1185">Reference proteome</keyword>
<evidence type="ECO:0000259" key="3">
    <source>
        <dbReference type="Pfam" id="PF04084"/>
    </source>
</evidence>
<feature type="region of interest" description="Disordered" evidence="2">
    <location>
        <begin position="1"/>
        <end position="33"/>
    </location>
</feature>
<evidence type="ECO:0000313" key="4">
    <source>
        <dbReference type="EMBL" id="PKI82663.1"/>
    </source>
</evidence>
<dbReference type="AlphaFoldDB" id="A0A2N1J804"/>
<keyword evidence="1" id="KW-0235">DNA replication</keyword>
<dbReference type="GO" id="GO:0003688">
    <property type="term" value="F:DNA replication origin binding"/>
    <property type="evidence" value="ECO:0007669"/>
    <property type="project" value="UniProtKB-UniRule"/>
</dbReference>
<dbReference type="Proteomes" id="UP000232875">
    <property type="component" value="Unassembled WGS sequence"/>
</dbReference>
<gene>
    <name evidence="4" type="primary">ORC2</name>
    <name evidence="4" type="ORF">MVES_003511</name>
</gene>
<comment type="subunit">
    <text evidence="1">Component of the origin recognition complex (ORC).</text>
</comment>
<dbReference type="Pfam" id="PF04084">
    <property type="entry name" value="RecA-like_ORC2"/>
    <property type="match status" value="1"/>
</dbReference>
<dbReference type="GO" id="GO:0005664">
    <property type="term" value="C:nuclear origin of replication recognition complex"/>
    <property type="evidence" value="ECO:0007669"/>
    <property type="project" value="UniProtKB-UniRule"/>
</dbReference>
<dbReference type="GeneID" id="80903470"/>
<organism evidence="4 5">
    <name type="scientific">Malassezia vespertilionis</name>
    <dbReference type="NCBI Taxonomy" id="2020962"/>
    <lineage>
        <taxon>Eukaryota</taxon>
        <taxon>Fungi</taxon>
        <taxon>Dikarya</taxon>
        <taxon>Basidiomycota</taxon>
        <taxon>Ustilaginomycotina</taxon>
        <taxon>Malasseziomycetes</taxon>
        <taxon>Malasseziales</taxon>
        <taxon>Malasseziaceae</taxon>
        <taxon>Malassezia</taxon>
    </lineage>
</organism>
<dbReference type="InterPro" id="IPR056772">
    <property type="entry name" value="RecA-like_ORC2"/>
</dbReference>
<comment type="subcellular location">
    <subcellularLocation>
        <location evidence="1">Nucleus</location>
    </subcellularLocation>
</comment>
<dbReference type="OrthoDB" id="346673at2759"/>
<name>A0A2N1J804_9BASI</name>
<dbReference type="PANTHER" id="PTHR14052:SF0">
    <property type="entry name" value="ORIGIN RECOGNITION COMPLEX SUBUNIT 2"/>
    <property type="match status" value="1"/>
</dbReference>
<dbReference type="STRING" id="2020962.A0A2N1J804"/>
<proteinExistence type="inferred from homology"/>
<reference evidence="4 5" key="1">
    <citation type="submission" date="2017-10" db="EMBL/GenBank/DDBJ databases">
        <title>A novel species of cold-tolerant Malassezia isolated from bats.</title>
        <authorList>
            <person name="Lorch J.M."/>
            <person name="Palmer J.M."/>
            <person name="Vanderwolf K.J."/>
            <person name="Schmidt K.Z."/>
            <person name="Verant M.L."/>
            <person name="Weller T.J."/>
            <person name="Blehert D.S."/>
        </authorList>
    </citation>
    <scope>NUCLEOTIDE SEQUENCE [LARGE SCALE GENOMIC DNA]</scope>
    <source>
        <strain evidence="4 5">NWHC:44797-103</strain>
    </source>
</reference>
<keyword evidence="1" id="KW-0539">Nucleus</keyword>
<protein>
    <recommendedName>
        <fullName evidence="1">Origin recognition complex subunit 2</fullName>
    </recommendedName>
</protein>
<dbReference type="GO" id="GO:0006260">
    <property type="term" value="P:DNA replication"/>
    <property type="evidence" value="ECO:0007669"/>
    <property type="project" value="UniProtKB-UniRule"/>
</dbReference>
<evidence type="ECO:0000256" key="2">
    <source>
        <dbReference type="SAM" id="MobiDB-lite"/>
    </source>
</evidence>
<dbReference type="PANTHER" id="PTHR14052">
    <property type="entry name" value="ORIGIN RECOGNITION COMPLEX SUBUNIT 2"/>
    <property type="match status" value="1"/>
</dbReference>
<feature type="domain" description="Origin recognition complex subunit 2 RecA-like" evidence="3">
    <location>
        <begin position="124"/>
        <end position="318"/>
    </location>
</feature>
<comment type="similarity">
    <text evidence="1">Belongs to the ORC2 family.</text>
</comment>